<reference evidence="3" key="1">
    <citation type="submission" date="2016-10" db="EMBL/GenBank/DDBJ databases">
        <authorList>
            <person name="de Groot N.N."/>
        </authorList>
    </citation>
    <scope>NUCLEOTIDE SEQUENCE [LARGE SCALE GENOMIC DNA]</scope>
    <source>
        <strain evidence="3">DSM 20639</strain>
    </source>
</reference>
<keyword evidence="4" id="KW-1185">Reference proteome</keyword>
<accession>A0A0K9EUX1</accession>
<feature type="transmembrane region" description="Helical" evidence="1">
    <location>
        <begin position="63"/>
        <end position="83"/>
    </location>
</feature>
<sequence length="89" mass="9570">MNIRMPCFAYYVVVAVWVVACIGAAFLWSARYAVYGLAAGMVVGAVARALAPEGAVARIRSRWLDVATLLAFAFVLTFLARFASTPPVL</sequence>
<dbReference type="AlphaFoldDB" id="A0A0K9EUX1"/>
<keyword evidence="1" id="KW-0812">Transmembrane</keyword>
<dbReference type="Proteomes" id="UP000182744">
    <property type="component" value="Unassembled WGS sequence"/>
</dbReference>
<feature type="transmembrane region" description="Helical" evidence="1">
    <location>
        <begin position="7"/>
        <end position="26"/>
    </location>
</feature>
<evidence type="ECO:0000313" key="2">
    <source>
        <dbReference type="EMBL" id="MDY5153395.1"/>
    </source>
</evidence>
<protein>
    <submittedName>
        <fullName evidence="2">DUF3017 domain-containing protein</fullName>
    </submittedName>
</protein>
<dbReference type="Proteomes" id="UP001273799">
    <property type="component" value="Unassembled WGS sequence"/>
</dbReference>
<dbReference type="PATRIC" id="fig|1657.3.peg.2116"/>
<feature type="transmembrane region" description="Helical" evidence="1">
    <location>
        <begin position="32"/>
        <end position="51"/>
    </location>
</feature>
<evidence type="ECO:0000313" key="3">
    <source>
        <dbReference type="EMBL" id="SDE16891.1"/>
    </source>
</evidence>
<dbReference type="RefSeq" id="WP_049618863.1">
    <property type="nucleotide sequence ID" value="NZ_FNAU01000003.1"/>
</dbReference>
<reference evidence="2" key="3">
    <citation type="submission" date="2023-10" db="EMBL/GenBank/DDBJ databases">
        <title>Whole Genome based description of the genera Actinobaculum and Actinotignum reveals a complex phylogenetic relationship within the species included in the genus Actinotignum.</title>
        <authorList>
            <person name="Jensen C.S."/>
            <person name="Dargis R."/>
            <person name="Kemp M."/>
            <person name="Christensen J.J."/>
        </authorList>
    </citation>
    <scope>NUCLEOTIDE SEQUENCE</scope>
    <source>
        <strain evidence="2">Actinobaculum_suis_CCUG19206T</strain>
    </source>
</reference>
<name>A0A0K9EUX1_9ACTO</name>
<dbReference type="STRING" id="1657.ACU20_00670"/>
<dbReference type="EMBL" id="JAWNFU010000002">
    <property type="protein sequence ID" value="MDY5153395.1"/>
    <property type="molecule type" value="Genomic_DNA"/>
</dbReference>
<proteinExistence type="predicted"/>
<keyword evidence="1" id="KW-0472">Membrane</keyword>
<evidence type="ECO:0000313" key="4">
    <source>
        <dbReference type="Proteomes" id="UP000182744"/>
    </source>
</evidence>
<dbReference type="Pfam" id="PF11222">
    <property type="entry name" value="DUF3017"/>
    <property type="match status" value="1"/>
</dbReference>
<gene>
    <name evidence="2" type="ORF">R6G71_04950</name>
    <name evidence="3" type="ORF">SAMN05421878_10329</name>
</gene>
<dbReference type="InterPro" id="IPR021385">
    <property type="entry name" value="DUF3017"/>
</dbReference>
<dbReference type="EMBL" id="FNAU01000003">
    <property type="protein sequence ID" value="SDE16891.1"/>
    <property type="molecule type" value="Genomic_DNA"/>
</dbReference>
<dbReference type="PROSITE" id="PS51257">
    <property type="entry name" value="PROKAR_LIPOPROTEIN"/>
    <property type="match status" value="1"/>
</dbReference>
<evidence type="ECO:0000256" key="1">
    <source>
        <dbReference type="SAM" id="Phobius"/>
    </source>
</evidence>
<keyword evidence="1" id="KW-1133">Transmembrane helix</keyword>
<organism evidence="3 4">
    <name type="scientific">Actinobaculum suis</name>
    <dbReference type="NCBI Taxonomy" id="1657"/>
    <lineage>
        <taxon>Bacteria</taxon>
        <taxon>Bacillati</taxon>
        <taxon>Actinomycetota</taxon>
        <taxon>Actinomycetes</taxon>
        <taxon>Actinomycetales</taxon>
        <taxon>Actinomycetaceae</taxon>
        <taxon>Actinobaculum</taxon>
    </lineage>
</organism>
<reference evidence="4" key="2">
    <citation type="submission" date="2016-10" db="EMBL/GenBank/DDBJ databases">
        <authorList>
            <person name="Varghese N."/>
        </authorList>
    </citation>
    <scope>NUCLEOTIDE SEQUENCE [LARGE SCALE GENOMIC DNA]</scope>
    <source>
        <strain evidence="4">DSM 20639</strain>
    </source>
</reference>